<dbReference type="PANTHER" id="PTHR45527:SF14">
    <property type="entry name" value="PLIPASTATIN SYNTHASE SUBUNIT B"/>
    <property type="match status" value="1"/>
</dbReference>
<dbReference type="EMBL" id="CP011058">
    <property type="protein sequence ID" value="AJY76271.1"/>
    <property type="molecule type" value="Genomic_DNA"/>
</dbReference>
<dbReference type="InterPro" id="IPR036736">
    <property type="entry name" value="ACP-like_sf"/>
</dbReference>
<dbReference type="SUPFAM" id="SSF47336">
    <property type="entry name" value="ACP-like"/>
    <property type="match status" value="2"/>
</dbReference>
<keyword evidence="4" id="KW-0597">Phosphoprotein</keyword>
<organism evidence="9 10">
    <name type="scientific">Paenibacillus beijingensis</name>
    <dbReference type="NCBI Taxonomy" id="1126833"/>
    <lineage>
        <taxon>Bacteria</taxon>
        <taxon>Bacillati</taxon>
        <taxon>Bacillota</taxon>
        <taxon>Bacilli</taxon>
        <taxon>Bacillales</taxon>
        <taxon>Paenibacillaceae</taxon>
        <taxon>Paenibacillus</taxon>
    </lineage>
</organism>
<dbReference type="InterPro" id="IPR020806">
    <property type="entry name" value="PKS_PP-bd"/>
</dbReference>
<keyword evidence="3" id="KW-0596">Phosphopantetheine</keyword>
<dbReference type="FunFam" id="3.30.300.30:FF:000010">
    <property type="entry name" value="Enterobactin synthetase component F"/>
    <property type="match status" value="2"/>
</dbReference>
<evidence type="ECO:0000256" key="2">
    <source>
        <dbReference type="ARBA" id="ARBA00006432"/>
    </source>
</evidence>
<dbReference type="PATRIC" id="fig|1126833.4.peg.4189"/>
<dbReference type="FunFam" id="1.10.1200.10:FF:000005">
    <property type="entry name" value="Nonribosomal peptide synthetase 1"/>
    <property type="match status" value="1"/>
</dbReference>
<dbReference type="PROSITE" id="PS00455">
    <property type="entry name" value="AMP_BINDING"/>
    <property type="match status" value="2"/>
</dbReference>
<dbReference type="SUPFAM" id="SSF56801">
    <property type="entry name" value="Acetyl-CoA synthetase-like"/>
    <property type="match status" value="2"/>
</dbReference>
<dbReference type="InterPro" id="IPR023213">
    <property type="entry name" value="CAT-like_dom_sf"/>
</dbReference>
<keyword evidence="6" id="KW-0045">Antibiotic biosynthesis</keyword>
<evidence type="ECO:0000256" key="3">
    <source>
        <dbReference type="ARBA" id="ARBA00022450"/>
    </source>
</evidence>
<dbReference type="InterPro" id="IPR010071">
    <property type="entry name" value="AA_adenyl_dom"/>
</dbReference>
<dbReference type="NCBIfam" id="TIGR01733">
    <property type="entry name" value="AA-adenyl-dom"/>
    <property type="match status" value="2"/>
</dbReference>
<keyword evidence="7" id="KW-0511">Multifunctional enzyme</keyword>
<feature type="domain" description="Carrier" evidence="8">
    <location>
        <begin position="735"/>
        <end position="810"/>
    </location>
</feature>
<dbReference type="Pfam" id="PF00501">
    <property type="entry name" value="AMP-binding"/>
    <property type="match status" value="2"/>
</dbReference>
<dbReference type="PROSITE" id="PS50075">
    <property type="entry name" value="CARRIER"/>
    <property type="match status" value="2"/>
</dbReference>
<dbReference type="Pfam" id="PF00550">
    <property type="entry name" value="PP-binding"/>
    <property type="match status" value="2"/>
</dbReference>
<dbReference type="GO" id="GO:0043041">
    <property type="term" value="P:amino acid activation for nonribosomal peptide biosynthetic process"/>
    <property type="evidence" value="ECO:0007669"/>
    <property type="project" value="TreeGrafter"/>
</dbReference>
<accession>A0A0D5NLZ0</accession>
<dbReference type="GO" id="GO:0044550">
    <property type="term" value="P:secondary metabolite biosynthetic process"/>
    <property type="evidence" value="ECO:0007669"/>
    <property type="project" value="UniProtKB-ARBA"/>
</dbReference>
<name>A0A0D5NLZ0_9BACL</name>
<dbReference type="InterPro" id="IPR009081">
    <property type="entry name" value="PP-bd_ACP"/>
</dbReference>
<dbReference type="FunFam" id="2.30.38.10:FF:000001">
    <property type="entry name" value="Non-ribosomal peptide synthetase PvdI"/>
    <property type="match status" value="1"/>
</dbReference>
<protein>
    <recommendedName>
        <fullName evidence="8">Carrier domain-containing protein</fullName>
    </recommendedName>
</protein>
<dbReference type="STRING" id="1126833.VN24_19030"/>
<comment type="cofactor">
    <cofactor evidence="1">
        <name>pantetheine 4'-phosphate</name>
        <dbReference type="ChEBI" id="CHEBI:47942"/>
    </cofactor>
</comment>
<dbReference type="RefSeq" id="WP_045671699.1">
    <property type="nucleotide sequence ID" value="NZ_CP011058.1"/>
</dbReference>
<dbReference type="KEGG" id="pbj:VN24_19030"/>
<dbReference type="SUPFAM" id="SSF52777">
    <property type="entry name" value="CoA-dependent acyltransferases"/>
    <property type="match status" value="2"/>
</dbReference>
<dbReference type="Pfam" id="PF00668">
    <property type="entry name" value="Condensation"/>
    <property type="match status" value="1"/>
</dbReference>
<dbReference type="OrthoDB" id="9765680at2"/>
<dbReference type="CDD" id="cd05930">
    <property type="entry name" value="A_NRPS"/>
    <property type="match status" value="1"/>
</dbReference>
<dbReference type="FunFam" id="3.40.50.12780:FF:000012">
    <property type="entry name" value="Non-ribosomal peptide synthetase"/>
    <property type="match status" value="1"/>
</dbReference>
<dbReference type="SMART" id="SM00823">
    <property type="entry name" value="PKS_PP"/>
    <property type="match status" value="2"/>
</dbReference>
<dbReference type="Gene3D" id="3.30.559.30">
    <property type="entry name" value="Nonribosomal peptide synthetase, condensation domain"/>
    <property type="match status" value="1"/>
</dbReference>
<dbReference type="Pfam" id="PF13193">
    <property type="entry name" value="AMP-binding_C"/>
    <property type="match status" value="2"/>
</dbReference>
<dbReference type="PANTHER" id="PTHR45527">
    <property type="entry name" value="NONRIBOSOMAL PEPTIDE SYNTHETASE"/>
    <property type="match status" value="1"/>
</dbReference>
<dbReference type="InterPro" id="IPR006162">
    <property type="entry name" value="Ppantetheine_attach_site"/>
</dbReference>
<dbReference type="GO" id="GO:0031177">
    <property type="term" value="F:phosphopantetheine binding"/>
    <property type="evidence" value="ECO:0007669"/>
    <property type="project" value="InterPro"/>
</dbReference>
<evidence type="ECO:0000256" key="4">
    <source>
        <dbReference type="ARBA" id="ARBA00022553"/>
    </source>
</evidence>
<reference evidence="9 10" key="1">
    <citation type="journal article" date="2015" name="J. Biotechnol.">
        <title>Complete genome sequence of Paenibacillus beijingensis 7188(T) (=DSM 24997(T)), a novel rhizobacterium from jujube garden soil.</title>
        <authorList>
            <person name="Kwak Y."/>
            <person name="Shin J.H."/>
        </authorList>
    </citation>
    <scope>NUCLEOTIDE SEQUENCE [LARGE SCALE GENOMIC DNA]</scope>
    <source>
        <strain evidence="9 10">DSM 24997</strain>
    </source>
</reference>
<evidence type="ECO:0000256" key="7">
    <source>
        <dbReference type="ARBA" id="ARBA00023268"/>
    </source>
</evidence>
<dbReference type="Gene3D" id="1.10.1200.10">
    <property type="entry name" value="ACP-like"/>
    <property type="match status" value="2"/>
</dbReference>
<dbReference type="NCBIfam" id="NF003417">
    <property type="entry name" value="PRK04813.1"/>
    <property type="match status" value="2"/>
</dbReference>
<dbReference type="InterPro" id="IPR020845">
    <property type="entry name" value="AMP-binding_CS"/>
</dbReference>
<proteinExistence type="inferred from homology"/>
<dbReference type="GO" id="GO:0005829">
    <property type="term" value="C:cytosol"/>
    <property type="evidence" value="ECO:0007669"/>
    <property type="project" value="TreeGrafter"/>
</dbReference>
<dbReference type="FunFam" id="3.40.50.980:FF:000001">
    <property type="entry name" value="Non-ribosomal peptide synthetase"/>
    <property type="match status" value="2"/>
</dbReference>
<dbReference type="Gene3D" id="2.30.38.10">
    <property type="entry name" value="Luciferase, Domain 3"/>
    <property type="match status" value="2"/>
</dbReference>
<dbReference type="CDD" id="cd17643">
    <property type="entry name" value="A_NRPS_Cytc1-like"/>
    <property type="match status" value="1"/>
</dbReference>
<keyword evidence="10" id="KW-1185">Reference proteome</keyword>
<dbReference type="GO" id="GO:0016874">
    <property type="term" value="F:ligase activity"/>
    <property type="evidence" value="ECO:0007669"/>
    <property type="project" value="UniProtKB-KW"/>
</dbReference>
<dbReference type="InterPro" id="IPR000873">
    <property type="entry name" value="AMP-dep_synth/lig_dom"/>
</dbReference>
<dbReference type="InterPro" id="IPR025110">
    <property type="entry name" value="AMP-bd_C"/>
</dbReference>
<evidence type="ECO:0000256" key="1">
    <source>
        <dbReference type="ARBA" id="ARBA00001957"/>
    </source>
</evidence>
<reference evidence="10" key="2">
    <citation type="submission" date="2015-03" db="EMBL/GenBank/DDBJ databases">
        <title>Genome sequence of Paenibacillus beijingensis strain DSM 24997T.</title>
        <authorList>
            <person name="Kwak Y."/>
            <person name="Shin J.-H."/>
        </authorList>
    </citation>
    <scope>NUCLEOTIDE SEQUENCE [LARGE SCALE GENOMIC DNA]</scope>
    <source>
        <strain evidence="10">DSM 24997</strain>
    </source>
</reference>
<dbReference type="GO" id="GO:0008610">
    <property type="term" value="P:lipid biosynthetic process"/>
    <property type="evidence" value="ECO:0007669"/>
    <property type="project" value="UniProtKB-ARBA"/>
</dbReference>
<dbReference type="HOGENOM" id="CLU_000022_0_9_9"/>
<dbReference type="PROSITE" id="PS00012">
    <property type="entry name" value="PHOSPHOPANTETHEINE"/>
    <property type="match status" value="2"/>
</dbReference>
<dbReference type="InterPro" id="IPR001242">
    <property type="entry name" value="Condensation_dom"/>
</dbReference>
<dbReference type="InterPro" id="IPR045851">
    <property type="entry name" value="AMP-bd_C_sf"/>
</dbReference>
<dbReference type="GO" id="GO:0017000">
    <property type="term" value="P:antibiotic biosynthetic process"/>
    <property type="evidence" value="ECO:0007669"/>
    <property type="project" value="UniProtKB-KW"/>
</dbReference>
<evidence type="ECO:0000313" key="9">
    <source>
        <dbReference type="EMBL" id="AJY76271.1"/>
    </source>
</evidence>
<dbReference type="Gene3D" id="3.30.300.30">
    <property type="match status" value="2"/>
</dbReference>
<sequence length="1879" mass="217667">MVNNYNKNKENDGIKETSQFPIDINKEKVNIYDTYLKEFPSSITNVFNKITGYSSESLLIALSSAIVYLLHRYTGDSEIEIGLSNAKSTIGIQCDIKPDITYKELIYKISDLYSTPFFNEEVAYKTIVTINEDEKNIQIDEKSKFQIKFQLIKGNDIIKLKTKYNANNYSCLYISRIIDNLFYFLEQVTANYNSKMNLFEIVSNEEREVLQRVFNDSSISYDKEMTITQLIDKQIAMHGKRVAVSYEREILTYEELNLKIDSLAKHFYSKGVRKDDIIGILLNRSLEMIVSTLAILKLGAAYMPMDTNFPSERLNYMLADSGATLVITEKNLASRVSNSVKTIFIENCTDNLLINNLDYSDFQILPSNLAYIIYTSGTTGNPKGVKISHENVVRLLFNDKNIFNFNEEDVWTMFHSFSFDFSVWEIYGALLNGGRLVIVPEFVTRDPMEFTQLLEREKVTVLNQTPTYFYSLFNYGFEGRKVKLKLRYLIFGGEELHPFQLKTFKDNYPNIKLINMYGITETTVHVTYKELDYVSIEQNISNIGKPIPTLQVYVLNNDQKLCPINVVGELYVAGDGVSQGYLNRPELTSERFIINPFSPEQRMYKTGDLVKWLSNGELQYLGRNDLQVKVRGYRIEVGEIEKVLAEYNRIQEVVVTVNENDNGERFLCCYYVSAKKVEKEKLKQYLRKRLPHYMLPSYFIQIEKIPITNNGKIDRKKLMFSKYHDSIISLDLDNYSNSDIFNKLRKIWLDVLKLKEVRPNVSFFDSGGDSIRLIRLVTQIQNLFDCKISVKDVYENLSLLEMANFLEKNYESNKKPKQKLSLPNNNASDTLIDVYPMSNIQQSMVYYSLLKPDEPIYHDQFIFPVEVSTFNFEILKNAMMALIQKHEILRTTFNIKDQLQFVIREFSPIITFDDLTSLDEQQQKQLMQVFLQEDLDKSYLFHELLWRMKVYQLSESKIIIIFSCHHAILDGWSIALLYTELLRCYSELHSKGHVILEKLKSSYKDYVHHIGNEKYFKETKSFWKNYMAGFSRNKLPFNYSVKRISYKQGSSIKSISLGINFYNRLLNFCLDNECTVRDVCLSAYLYLLHIISNERDIVTGIVSHNRPAIEDGDRILGCFLNTIPIRTIINKNLNKKDFIHSIKNNFQELKRSEIFLADIASILGESGNGNENPIFDTLFNFMDFHVLDNLSEMEAIRSSKFEIELTANEMTNTLFDFEVLKTPNYFGIKLKYSPSYFHEKEITKAIVLYKRILNELTNNMNDEIQSTMFLLKNEANELIYERNKTENYYDKKITLHNLIEFQTLMTPDNIAIICNKNEFTYLQLNNQANRLSRLLQRRGVSSGDRVGVCLERSFELIISLLAVLKIGATYVPIEPDYPLSRKQNIINNAEIRYIISEEKFENIVNINIVNEDLRGFDSSNLNIEVSADQIAYIIYTSGSTGLPKGVMIEHHSVINLISWVNRTFAVNDKDVLLFITSVCFDLSVYDIFGILSTGGKIVMSTKEESSDLLLIKNMILDYQITFWDSTPSTLNQIIQLMKENDPVFKQNNLRLAFLSGDWLPIKLPKYAKTFFPNMELISLGGATECTIWSNYYKVDLDNEYFGSIPYGKPIDNSYFYILNEDRELVPDGVVGELYIGGVGLARGYNADMEKTNASFFPNHFINKGRIYKTGDLGRYLPDGEIEFLGRKDSQVKIRGFRVELGEVENILNKYPGITEAVVIDRTDESGNKYLCAYYSCQTSINTDLHQYLTTHLPNYMIPSFIIKLDRLPLTLNGKVDRSNLPNPLLKERNNPKEYVIPTTQVQKKLVHIWRDIFNTNEIGLLDNFFFDLGGHSLTATTLISKIQKEFDVELEIKDIFRCPTIQELSEIIKIYEECKSNTF</sequence>
<evidence type="ECO:0000313" key="10">
    <source>
        <dbReference type="Proteomes" id="UP000032633"/>
    </source>
</evidence>
<evidence type="ECO:0000256" key="5">
    <source>
        <dbReference type="ARBA" id="ARBA00022598"/>
    </source>
</evidence>
<dbReference type="Proteomes" id="UP000032633">
    <property type="component" value="Chromosome"/>
</dbReference>
<comment type="similarity">
    <text evidence="2">Belongs to the ATP-dependent AMP-binding enzyme family.</text>
</comment>
<gene>
    <name evidence="9" type="ORF">VN24_19030</name>
</gene>
<dbReference type="FunFam" id="3.40.50.980:FF:000002">
    <property type="entry name" value="Enterobactin synthetase component F"/>
    <property type="match status" value="1"/>
</dbReference>
<evidence type="ECO:0000259" key="8">
    <source>
        <dbReference type="PROSITE" id="PS50075"/>
    </source>
</evidence>
<feature type="domain" description="Carrier" evidence="8">
    <location>
        <begin position="1796"/>
        <end position="1872"/>
    </location>
</feature>
<dbReference type="Gene3D" id="3.30.559.10">
    <property type="entry name" value="Chloramphenicol acetyltransferase-like domain"/>
    <property type="match status" value="1"/>
</dbReference>
<evidence type="ECO:0000256" key="6">
    <source>
        <dbReference type="ARBA" id="ARBA00023194"/>
    </source>
</evidence>
<dbReference type="Gene3D" id="3.40.50.980">
    <property type="match status" value="4"/>
</dbReference>
<keyword evidence="5" id="KW-0436">Ligase</keyword>